<organismHost>
    <name type="scientific">Spodoptera frugiperda</name>
    <name type="common">Fall armyworm</name>
    <dbReference type="NCBI Taxonomy" id="7108"/>
</organismHost>
<reference evidence="2 3" key="15">
    <citation type="journal article" date="2001" name="Virology">
        <title>Analysis of the first complete DNA sequence of an invertebrate iridovirus: coding strategy of the genome of Chilo iridescent virus.</title>
        <authorList>
            <person name="Jakob N.J."/>
            <person name="Muller K."/>
            <person name="Bahr U."/>
            <person name="Darai G."/>
        </authorList>
    </citation>
    <scope>NUCLEOTIDE SEQUENCE [LARGE SCALE GENOMIC DNA]</scope>
</reference>
<reference evidence="2 3" key="10">
    <citation type="journal article" date="1994" name="Nucleic Acids Res.">
        <title>Identification of genes encoding zinc finger proteins, non-histone chromosomal HMG protein homologue, and a putative GTP phosphohydrolase in the genome of Chilo iridescent virus.</title>
        <authorList>
            <person name="Schnitzler P."/>
            <person name="Hug M."/>
            <person name="Handermann M."/>
            <person name="Janssen W."/>
            <person name="Koonin E.V."/>
            <person name="Delius H."/>
            <person name="Darai C."/>
        </authorList>
    </citation>
    <scope>NUCLEOTIDE SEQUENCE [LARGE SCALE GENOMIC DNA]</scope>
</reference>
<evidence type="ECO:0000313" key="2">
    <source>
        <dbReference type="EMBL" id="AAK82220.1"/>
    </source>
</evidence>
<keyword evidence="1" id="KW-1133">Transmembrane helix</keyword>
<reference evidence="2 3" key="7">
    <citation type="journal article" date="1993" name="J. Gen. Virol.">
        <title>Identification of the gene encoding the major capsid protein of insect iridescent virus type 6 by polymerase chain reaction.</title>
        <authorList>
            <person name="Stohwasser R."/>
            <person name="Raab K."/>
            <person name="Schnitzler P."/>
            <person name="Janssen W."/>
            <person name="Darai G."/>
        </authorList>
    </citation>
    <scope>NUCLEOTIDE SEQUENCE [LARGE SCALE GENOMIC DNA]</scope>
</reference>
<dbReference type="RefSeq" id="NP_149823.1">
    <property type="nucleotide sequence ID" value="NC_003038.1"/>
</dbReference>
<keyword evidence="3" id="KW-1185">Reference proteome</keyword>
<evidence type="ECO:0000313" key="3">
    <source>
        <dbReference type="Proteomes" id="UP000001359"/>
    </source>
</evidence>
<reference evidence="2 3" key="12">
    <citation type="journal article" date="1997" name="Virus Genes">
        <title>The DNA sequence of Chilo iridescent virus between the genome coordinates 0.101 and 0.391; similarities in coding strategy between insect and vertebrate iridoviruses.</title>
        <authorList>
            <person name="Bahr U."/>
            <person name="Tidona C.A."/>
            <person name="Darai G."/>
        </authorList>
    </citation>
    <scope>NUCLEOTIDE SEQUENCE [LARGE SCALE GENOMIC DNA]</scope>
</reference>
<reference evidence="2 3" key="13">
    <citation type="journal article" date="1998" name="Virus Genes">
        <title>Identification of a thymidylate synthase gene within the genome of Chilo iridescent virus.</title>
        <authorList>
            <person name="Muller K."/>
            <person name="Tidona C.A."/>
            <person name="Bahr U."/>
            <person name="Darai G."/>
        </authorList>
    </citation>
    <scope>NUCLEOTIDE SEQUENCE [LARGE SCALE GENOMIC DNA]</scope>
</reference>
<dbReference type="GeneID" id="1732969"/>
<organismHost>
    <name type="scientific">Gryllus campestris</name>
    <dbReference type="NCBI Taxonomy" id="58607"/>
</organismHost>
<protein>
    <submittedName>
        <fullName evidence="2">360R</fullName>
    </submittedName>
</protein>
<reference evidence="2 3" key="6">
    <citation type="journal article" date="1992" name="Virus Genes">
        <title>Characterization of the third origin of DNA replication of the genome of insect iridescent virus type 6.</title>
        <authorList>
            <person name="Sonntag K.C."/>
            <person name="Darai G."/>
        </authorList>
    </citation>
    <scope>NUCLEOTIDE SEQUENCE [LARGE SCALE GENOMIC DNA]</scope>
</reference>
<reference evidence="2 3" key="11">
    <citation type="journal article" date="1994" name="Virus Genes">
        <title>Chilo iridescent virus encodes a putative helicase belonging to a distinct family within the "DEAD/H" superfamily: implications for the evolution of large DNA viruses.</title>
        <authorList>
            <person name="Sonntag K.C."/>
            <person name="Schnitzler P."/>
            <person name="Koonin E.V."/>
            <person name="Darai G."/>
        </authorList>
    </citation>
    <scope>NUCLEOTIDE SEQUENCE [LARGE SCALE GENOMIC DNA]</scope>
</reference>
<dbReference type="KEGG" id="vg:1732969"/>
<reference evidence="2 3" key="8">
    <citation type="journal article" date="1994" name="Intervirology">
        <title>Identification of the primary structure and the coding capacity of the genome of insect iridescent virus type 6 between the genome coordinates 0.310 and 0.347 (7990 bp).</title>
        <authorList>
            <person name="Sonntag K.C."/>
            <person name="Schnitzler P."/>
            <person name="Janssen W."/>
            <person name="Darai G."/>
        </authorList>
    </citation>
    <scope>NUCLEOTIDE SEQUENCE [LARGE SCALE GENOMIC DNA]</scope>
</reference>
<reference evidence="2 3" key="1">
    <citation type="journal article" date="1984" name="J. Virol.">
        <title>DNA analysis of insect iridescent virus 6: evidence for circular permutation and terminal redundancy.</title>
        <authorList>
            <person name="Delius H."/>
            <person name="Darai G."/>
            <person name="Fluegel R.M."/>
        </authorList>
    </citation>
    <scope>NUCLEOTIDE SEQUENCE [LARGE SCALE GENOMIC DNA]</scope>
</reference>
<dbReference type="Proteomes" id="UP000001359">
    <property type="component" value="Segment"/>
</dbReference>
<evidence type="ECO:0000256" key="1">
    <source>
        <dbReference type="SAM" id="Phobius"/>
    </source>
</evidence>
<accession>Q91FG4</accession>
<feature type="transmembrane region" description="Helical" evidence="1">
    <location>
        <begin position="25"/>
        <end position="45"/>
    </location>
</feature>
<name>Q91FG4_IIV6</name>
<reference evidence="2 3" key="14">
    <citation type="journal article" date="1999" name="Virus Genes">
        <title>Identification of a gene cluster within the genome of Chilo iridescent virus encoding enzymes involved in viral DNA replication and processing.</title>
        <authorList>
            <person name="Muller K."/>
            <person name="Tidona C.A."/>
            <person name="Darai G."/>
        </authorList>
    </citation>
    <scope>NUCLEOTIDE SEQUENCE [LARGE SCALE GENOMIC DNA]</scope>
</reference>
<keyword evidence="1" id="KW-0472">Membrane</keyword>
<reference evidence="2 3" key="9">
    <citation type="journal article" date="1994" name="J. Gen. Virol.">
        <title>Insect iridescent virus type 6 encodes a polypeptide related to the largest subunit of eukaryotic RNA polymerase II.</title>
        <authorList>
            <person name="Schnitzler P."/>
            <person name="Sonntag K.C."/>
            <person name="Muller M."/>
            <person name="Janssen W."/>
            <person name="Bugert J.J."/>
            <person name="Koonin E.V."/>
            <person name="Darai G."/>
        </authorList>
    </citation>
    <scope>NUCLEOTIDE SEQUENCE [LARGE SCALE GENOMIC DNA]</scope>
</reference>
<organismHost>
    <name type="scientific">Gryllus bimaculatus</name>
    <name type="common">Two-spotted cricket</name>
    <dbReference type="NCBI Taxonomy" id="6999"/>
</organismHost>
<reference evidence="2 3" key="4">
    <citation type="journal article" date="1988" name="Virology">
        <title>Identification and characterization of the repetitive DNA element in the genome of insect iridescent virus type 6.</title>
        <authorList>
            <person name="Fischer M."/>
            <person name="Schnitzler P."/>
            <person name="Delius H."/>
            <person name="Darai G."/>
        </authorList>
    </citation>
    <scope>NUCLEOTIDE SEQUENCE [LARGE SCALE GENOMIC DNA]</scope>
</reference>
<dbReference type="EMBL" id="AF303741">
    <property type="protein sequence ID" value="AAK82220.1"/>
    <property type="molecule type" value="Genomic_DNA"/>
</dbReference>
<reference evidence="2 3" key="3">
    <citation type="journal article" date="1987" name="Virology">
        <title>Molecular cloning and physical mapping of the genome of insect iridescent virus type 6: further evidence for circular permutation of the viral genome.</title>
        <authorList>
            <person name="Schnitzler P."/>
            <person name="Soltau J.B."/>
            <person name="Fischer M."/>
            <person name="Reisner H."/>
            <person name="Scholz J."/>
            <person name="Delius H."/>
            <person name="Darai G."/>
        </authorList>
    </citation>
    <scope>NUCLEOTIDE SEQUENCE [LARGE SCALE GENOMIC DNA]</scope>
</reference>
<reference evidence="2 3" key="2">
    <citation type="journal article" date="1986" name="Med. Microbiol. Immunol.">
        <title>Insect iridescent virus type 6 induced toxic degenerative hepatitis in mice.</title>
        <authorList>
            <person name="Lorbacher de Ruiz H."/>
            <person name="Gelderblom H."/>
            <person name="Hofmann W."/>
            <person name="Darai G."/>
        </authorList>
    </citation>
    <scope>NUCLEOTIDE SEQUENCE [LARGE SCALE GENOMIC DNA]</scope>
</reference>
<proteinExistence type="predicted"/>
<sequence>MTIAAIVLAFLSLKTGPSSKVSFVFINVVCLTVLYIHSIVLKNCLSISNFLNKFLSEINTSS</sequence>
<organismHost>
    <name type="scientific">Acheta domesticus</name>
    <name type="common">House cricket</name>
    <dbReference type="NCBI Taxonomy" id="6997"/>
</organismHost>
<organismHost>
    <name type="scientific">Chilo suppressalis</name>
    <name type="common">Asiatic rice borer moth</name>
    <dbReference type="NCBI Taxonomy" id="168631"/>
</organismHost>
<reference evidence="2 3" key="5">
    <citation type="journal article" date="1992" name="Virus Genes">
        <title>Identification and mapping of origins of DNA replication within the DNA sequences of the genome of insect iridescent virus type 6.</title>
        <authorList>
            <person name="Handermann M."/>
            <person name="Schnitzler P."/>
            <person name="Rosen-Wolff A."/>
            <person name="Raab K."/>
            <person name="Sonntag K.C."/>
            <person name="Darai G."/>
        </authorList>
    </citation>
    <scope>NUCLEOTIDE SEQUENCE [LARGE SCALE GENOMIC DNA]</scope>
</reference>
<keyword evidence="1" id="KW-0812">Transmembrane</keyword>
<organism evidence="2 3">
    <name type="scientific">Invertebrate iridescent virus 6</name>
    <name type="common">IIV-6</name>
    <name type="synonym">Chilo iridescent virus</name>
    <dbReference type="NCBI Taxonomy" id="176652"/>
    <lineage>
        <taxon>Viruses</taxon>
        <taxon>Varidnaviria</taxon>
        <taxon>Bamfordvirae</taxon>
        <taxon>Nucleocytoviricota</taxon>
        <taxon>Megaviricetes</taxon>
        <taxon>Pimascovirales</taxon>
        <taxon>Pimascovirales incertae sedis</taxon>
        <taxon>Iridoviridae</taxon>
        <taxon>Betairidovirinae</taxon>
        <taxon>Iridovirus</taxon>
        <taxon>Iridovirus chilo1</taxon>
    </lineage>
</organism>